<reference evidence="2" key="1">
    <citation type="submission" date="2017-07" db="EMBL/GenBank/DDBJ databases">
        <title>Taro Niue Genome Assembly and Annotation.</title>
        <authorList>
            <person name="Atibalentja N."/>
            <person name="Keating K."/>
            <person name="Fields C.J."/>
        </authorList>
    </citation>
    <scope>NUCLEOTIDE SEQUENCE</scope>
    <source>
        <strain evidence="2">Niue_2</strain>
        <tissue evidence="2">Leaf</tissue>
    </source>
</reference>
<dbReference type="Proteomes" id="UP000652761">
    <property type="component" value="Unassembled WGS sequence"/>
</dbReference>
<dbReference type="Gene3D" id="3.30.420.10">
    <property type="entry name" value="Ribonuclease H-like superfamily/Ribonuclease H"/>
    <property type="match status" value="1"/>
</dbReference>
<organism evidence="2 3">
    <name type="scientific">Colocasia esculenta</name>
    <name type="common">Wild taro</name>
    <name type="synonym">Arum esculentum</name>
    <dbReference type="NCBI Taxonomy" id="4460"/>
    <lineage>
        <taxon>Eukaryota</taxon>
        <taxon>Viridiplantae</taxon>
        <taxon>Streptophyta</taxon>
        <taxon>Embryophyta</taxon>
        <taxon>Tracheophyta</taxon>
        <taxon>Spermatophyta</taxon>
        <taxon>Magnoliopsida</taxon>
        <taxon>Liliopsida</taxon>
        <taxon>Araceae</taxon>
        <taxon>Aroideae</taxon>
        <taxon>Colocasieae</taxon>
        <taxon>Colocasia</taxon>
    </lineage>
</organism>
<protein>
    <recommendedName>
        <fullName evidence="1">RNase H type-1 domain-containing protein</fullName>
    </recommendedName>
</protein>
<evidence type="ECO:0000313" key="3">
    <source>
        <dbReference type="Proteomes" id="UP000652761"/>
    </source>
</evidence>
<name>A0A843UQ41_COLES</name>
<comment type="caution">
    <text evidence="2">The sequence shown here is derived from an EMBL/GenBank/DDBJ whole genome shotgun (WGS) entry which is preliminary data.</text>
</comment>
<sequence length="671" mass="74960">MWSSHPLPIFLVGDKEQDLLQVDAHEEGDAHVNIELPLEEDIAQSGSQKGVMKFVQLQPVSSGSSLEQTRPETVLPGNTYMHGHEAESLGYVLESSNERLEFCHPRSVHMHGSIVVSQCMAPSTFRGVELLVSKENMLMLDLEFNKDDLGRNGKGMRTRAKEVFGNLQDTIGAAESAITLTEQKFYANPSEANRVAMSTAHAQLHRAIINEEKLWCQKSRMEWMRNRDSNTAFYQALFKNNRRRNFIHRLNIQGYDQWCEDQDILKDVASSYFEGLLTSERFVGNDELLQVIPSLIQTEQNSSLCTIPDSVEVFDGVKAMNEKGAPRPDGFSGSAAPPSYGIGRTMFGVDTGFLGRVSRDRSRKEYAKSRFLLSPFSEVTKAFPTALPSLAQKPFNLVKDVVDNDDHTFRRFDDIRMVLDYINLSNTPDRCVWTANANGNISTSSANSAFQNENLNRIISDITFAINVAVQGIIFKKECTQNQLSILLHYGFKPKVKMKVPKVVRWSPPQYGFSLNVDGACKGNPSPCGGGGCIRDSNGDICLGFAFFYGEGNSVIAEVRALCDGLWLAEYHGFLISIVHSDSLVLVHSFKSNRCPSWKCIWWWRAASSLLCKSTIQLVHAYRETNRVADVLAYYACDRGGCSVFSRFSLPTVCKGPALLDKTSLPSVRLF</sequence>
<dbReference type="InterPro" id="IPR002156">
    <property type="entry name" value="RNaseH_domain"/>
</dbReference>
<dbReference type="PANTHER" id="PTHR47723:SF19">
    <property type="entry name" value="POLYNUCLEOTIDYL TRANSFERASE, RIBONUCLEASE H-LIKE SUPERFAMILY PROTEIN"/>
    <property type="match status" value="1"/>
</dbReference>
<dbReference type="GO" id="GO:0003676">
    <property type="term" value="F:nucleic acid binding"/>
    <property type="evidence" value="ECO:0007669"/>
    <property type="project" value="InterPro"/>
</dbReference>
<proteinExistence type="predicted"/>
<accession>A0A843UQ41</accession>
<dbReference type="PANTHER" id="PTHR47723">
    <property type="entry name" value="OS05G0353850 PROTEIN"/>
    <property type="match status" value="1"/>
</dbReference>
<feature type="domain" description="RNase H type-1" evidence="1">
    <location>
        <begin position="516"/>
        <end position="634"/>
    </location>
</feature>
<evidence type="ECO:0000313" key="2">
    <source>
        <dbReference type="EMBL" id="MQL83033.1"/>
    </source>
</evidence>
<dbReference type="Pfam" id="PF13456">
    <property type="entry name" value="RVT_3"/>
    <property type="match status" value="1"/>
</dbReference>
<dbReference type="AlphaFoldDB" id="A0A843UQ41"/>
<gene>
    <name evidence="2" type="ORF">Taro_015518</name>
</gene>
<dbReference type="SUPFAM" id="SSF53098">
    <property type="entry name" value="Ribonuclease H-like"/>
    <property type="match status" value="1"/>
</dbReference>
<dbReference type="InterPro" id="IPR044730">
    <property type="entry name" value="RNase_H-like_dom_plant"/>
</dbReference>
<dbReference type="GO" id="GO:0004523">
    <property type="term" value="F:RNA-DNA hybrid ribonuclease activity"/>
    <property type="evidence" value="ECO:0007669"/>
    <property type="project" value="InterPro"/>
</dbReference>
<dbReference type="EMBL" id="NMUH01000669">
    <property type="protein sequence ID" value="MQL83033.1"/>
    <property type="molecule type" value="Genomic_DNA"/>
</dbReference>
<dbReference type="InterPro" id="IPR012337">
    <property type="entry name" value="RNaseH-like_sf"/>
</dbReference>
<keyword evidence="3" id="KW-1185">Reference proteome</keyword>
<dbReference type="CDD" id="cd06222">
    <property type="entry name" value="RNase_H_like"/>
    <property type="match status" value="1"/>
</dbReference>
<dbReference type="InterPro" id="IPR036397">
    <property type="entry name" value="RNaseH_sf"/>
</dbReference>
<evidence type="ECO:0000259" key="1">
    <source>
        <dbReference type="Pfam" id="PF13456"/>
    </source>
</evidence>
<dbReference type="InterPro" id="IPR053151">
    <property type="entry name" value="RNase_H-like"/>
</dbReference>